<accession>A0A061RRB0</accession>
<dbReference type="EMBL" id="GBEZ01012572">
    <property type="protein sequence ID" value="JAC73324.1"/>
    <property type="molecule type" value="Transcribed_RNA"/>
</dbReference>
<proteinExistence type="predicted"/>
<dbReference type="AlphaFoldDB" id="A0A061RRB0"/>
<feature type="non-terminal residue" evidence="2">
    <location>
        <position position="576"/>
    </location>
</feature>
<feature type="region of interest" description="Disordered" evidence="1">
    <location>
        <begin position="310"/>
        <end position="344"/>
    </location>
</feature>
<feature type="region of interest" description="Disordered" evidence="1">
    <location>
        <begin position="527"/>
        <end position="576"/>
    </location>
</feature>
<evidence type="ECO:0000256" key="1">
    <source>
        <dbReference type="SAM" id="MobiDB-lite"/>
    </source>
</evidence>
<name>A0A061RRB0_9CHLO</name>
<gene>
    <name evidence="2" type="ORF">TSPGSL018_29153</name>
</gene>
<feature type="compositionally biased region" description="Basic and acidic residues" evidence="1">
    <location>
        <begin position="322"/>
        <end position="344"/>
    </location>
</feature>
<reference evidence="2" key="1">
    <citation type="submission" date="2014-05" db="EMBL/GenBank/DDBJ databases">
        <title>The transcriptome of the halophilic microalga Tetraselmis sp. GSL018 isolated from the Great Salt Lake, Utah.</title>
        <authorList>
            <person name="Jinkerson R.E."/>
            <person name="D'Adamo S."/>
            <person name="Posewitz M.C."/>
        </authorList>
    </citation>
    <scope>NUCLEOTIDE SEQUENCE</scope>
    <source>
        <strain evidence="2">GSL018</strain>
    </source>
</reference>
<protein>
    <submittedName>
        <fullName evidence="2">Uncharacterized protein</fullName>
    </submittedName>
</protein>
<sequence>MMFLRQQLDVLPRVDGTAHFPPQHEMGTAQDMELHVSALRKDWYYLHRVNLVSIMYELLQRRNFKMLSRVTTALLNTYSHLKAVFCDEGGSKTKWAVLQQVLRYGLETMLKASNTLEDEKVQKYMAALRNMKGIFAFRDREAFDLDLGFFHLRRRNVMMAYETLNAMSKRRLAGVAGRKSSKLLYQRSLSCGLIRHTQWLEAIKRDAERISASGHPLDFAAELWGFDFFLWQRAGRDMIDFWTEAVKHLKEALSHRPGCTVAASVLVHLELAGGHRADALAVARGLAEAVPHSPDALALLCLLARSRPPGRADSGRGLPAGDDERPGPRASEDGAEDLRGETAHDEGARVAELCRLHLELLRQMPESHEAFEGLWSLRESLSPSALLEGVLEHMDALGGGCAIPPSRWQQLLQALESPSVTALADSQDSEGLGELQRIDDMLQERRGWWGRLRGGGATSGVRPPGAQALTRVGNSWTSCGVPCMSLERTMSGASLRKGSLWPTRTTPVSCRGARTWQTACAGWPLRGAPPLRGASGPSRPGAAIGGCRRRGGSVSQSTGARAAGSSEAPNQGHLEG</sequence>
<evidence type="ECO:0000313" key="2">
    <source>
        <dbReference type="EMBL" id="JAC73324.1"/>
    </source>
</evidence>
<organism evidence="2">
    <name type="scientific">Tetraselmis sp. GSL018</name>
    <dbReference type="NCBI Taxonomy" id="582737"/>
    <lineage>
        <taxon>Eukaryota</taxon>
        <taxon>Viridiplantae</taxon>
        <taxon>Chlorophyta</taxon>
        <taxon>core chlorophytes</taxon>
        <taxon>Chlorodendrophyceae</taxon>
        <taxon>Chlorodendrales</taxon>
        <taxon>Chlorodendraceae</taxon>
        <taxon>Tetraselmis</taxon>
    </lineage>
</organism>